<comment type="caution">
    <text evidence="4">The sequence shown here is derived from an EMBL/GenBank/DDBJ whole genome shotgun (WGS) entry which is preliminary data.</text>
</comment>
<dbReference type="CDD" id="cd05360">
    <property type="entry name" value="SDR_c3"/>
    <property type="match status" value="1"/>
</dbReference>
<dbReference type="PROSITE" id="PS00061">
    <property type="entry name" value="ADH_SHORT"/>
    <property type="match status" value="1"/>
</dbReference>
<accession>A0A8S0Y732</accession>
<evidence type="ECO:0000256" key="1">
    <source>
        <dbReference type="ARBA" id="ARBA00006484"/>
    </source>
</evidence>
<evidence type="ECO:0008006" key="6">
    <source>
        <dbReference type="Google" id="ProtNLM"/>
    </source>
</evidence>
<dbReference type="PANTHER" id="PTHR44196:SF1">
    <property type="entry name" value="DEHYDROGENASE_REDUCTASE SDR FAMILY MEMBER 7B"/>
    <property type="match status" value="1"/>
</dbReference>
<sequence length="348" mass="38661">MNYRNLKNASSTEPPVVVITGAGAGVGRATVQQFARNGARLGLIGRDQSRLEQAANEVRHLGGEAVIAATDVADADQVEAAAVRIEAVFGPIDIWINNAMATIYSPFHKISAEDYKRATEVTYLGTVYGTMAALKRMTARNHGIIIQVGSALAYRAIPLQSPYCGAKFAIRGFTDALRSELLHDRSKVRLTMVHMPALNTPQFDWGKNHMPTRPQPVPPIFEPEMAAKAIYWASRHKRREVYVGWPTWKAIWANKFVPGLIDRYLARTGYEGQQSKLPADPSKPNNLWEPVEGDFAAHGRFDKCAKPGTAQLWLTLYREPVTLALLAAGLWACWRLRSNSIRLKNTER</sequence>
<comment type="similarity">
    <text evidence="1 3">Belongs to the short-chain dehydrogenases/reductases (SDR) family.</text>
</comment>
<dbReference type="Proteomes" id="UP000494216">
    <property type="component" value="Unassembled WGS sequence"/>
</dbReference>
<dbReference type="GO" id="GO:0016020">
    <property type="term" value="C:membrane"/>
    <property type="evidence" value="ECO:0007669"/>
    <property type="project" value="TreeGrafter"/>
</dbReference>
<dbReference type="InterPro" id="IPR020904">
    <property type="entry name" value="Sc_DH/Rdtase_CS"/>
</dbReference>
<dbReference type="PRINTS" id="PR00081">
    <property type="entry name" value="GDHRDH"/>
</dbReference>
<dbReference type="NCBIfam" id="NF005495">
    <property type="entry name" value="PRK07109.1"/>
    <property type="match status" value="1"/>
</dbReference>
<evidence type="ECO:0000313" key="5">
    <source>
        <dbReference type="Proteomes" id="UP000494216"/>
    </source>
</evidence>
<dbReference type="PANTHER" id="PTHR44196">
    <property type="entry name" value="DEHYDROGENASE/REDUCTASE SDR FAMILY MEMBER 7B"/>
    <property type="match status" value="1"/>
</dbReference>
<keyword evidence="5" id="KW-1185">Reference proteome</keyword>
<evidence type="ECO:0000256" key="2">
    <source>
        <dbReference type="ARBA" id="ARBA00023002"/>
    </source>
</evidence>
<dbReference type="InterPro" id="IPR036291">
    <property type="entry name" value="NAD(P)-bd_dom_sf"/>
</dbReference>
<dbReference type="PRINTS" id="PR00080">
    <property type="entry name" value="SDRFAMILY"/>
</dbReference>
<dbReference type="Gene3D" id="3.40.50.720">
    <property type="entry name" value="NAD(P)-binding Rossmann-like Domain"/>
    <property type="match status" value="1"/>
</dbReference>
<dbReference type="RefSeq" id="WP_174627517.1">
    <property type="nucleotide sequence ID" value="NZ_CADCXN010000113.1"/>
</dbReference>
<dbReference type="GO" id="GO:0016491">
    <property type="term" value="F:oxidoreductase activity"/>
    <property type="evidence" value="ECO:0007669"/>
    <property type="project" value="UniProtKB-KW"/>
</dbReference>
<dbReference type="Pfam" id="PF00106">
    <property type="entry name" value="adh_short"/>
    <property type="match status" value="1"/>
</dbReference>
<dbReference type="InterPro" id="IPR002347">
    <property type="entry name" value="SDR_fam"/>
</dbReference>
<evidence type="ECO:0000256" key="3">
    <source>
        <dbReference type="RuleBase" id="RU000363"/>
    </source>
</evidence>
<evidence type="ECO:0000313" key="4">
    <source>
        <dbReference type="EMBL" id="CAA9892789.1"/>
    </source>
</evidence>
<name>A0A8S0Y732_9GAMM</name>
<gene>
    <name evidence="4" type="ORF">METHB2_80106</name>
</gene>
<proteinExistence type="inferred from homology"/>
<dbReference type="EMBL" id="CADCXN010000113">
    <property type="protein sequence ID" value="CAA9892789.1"/>
    <property type="molecule type" value="Genomic_DNA"/>
</dbReference>
<keyword evidence="2" id="KW-0560">Oxidoreductase</keyword>
<protein>
    <recommendedName>
        <fullName evidence="6">SDR family oxidoreductase</fullName>
    </recommendedName>
</protein>
<dbReference type="SUPFAM" id="SSF51735">
    <property type="entry name" value="NAD(P)-binding Rossmann-fold domains"/>
    <property type="match status" value="1"/>
</dbReference>
<dbReference type="AlphaFoldDB" id="A0A8S0Y732"/>
<organism evidence="4 5">
    <name type="scientific">Candidatus Methylobacter favarea</name>
    <dbReference type="NCBI Taxonomy" id="2707345"/>
    <lineage>
        <taxon>Bacteria</taxon>
        <taxon>Pseudomonadati</taxon>
        <taxon>Pseudomonadota</taxon>
        <taxon>Gammaproteobacteria</taxon>
        <taxon>Methylococcales</taxon>
        <taxon>Methylococcaceae</taxon>
        <taxon>Methylobacter</taxon>
    </lineage>
</organism>
<reference evidence="4 5" key="1">
    <citation type="submission" date="2020-02" db="EMBL/GenBank/DDBJ databases">
        <authorList>
            <person name="Hogendoorn C."/>
        </authorList>
    </citation>
    <scope>NUCLEOTIDE SEQUENCE [LARGE SCALE GENOMIC DNA]</scope>
    <source>
        <strain evidence="4">METHB21</strain>
    </source>
</reference>